<dbReference type="Proteomes" id="UP000177096">
    <property type="component" value="Unassembled WGS sequence"/>
</dbReference>
<gene>
    <name evidence="2" type="ORF">A3I86_00215</name>
</gene>
<keyword evidence="1" id="KW-0472">Membrane</keyword>
<evidence type="ECO:0000313" key="2">
    <source>
        <dbReference type="EMBL" id="OHB08466.1"/>
    </source>
</evidence>
<keyword evidence="1" id="KW-1133">Transmembrane helix</keyword>
<organism evidence="2 3">
    <name type="scientific">Candidatus Zambryskibacteria bacterium RIFCSPLOWO2_02_FULL_39_14</name>
    <dbReference type="NCBI Taxonomy" id="1802769"/>
    <lineage>
        <taxon>Bacteria</taxon>
        <taxon>Candidatus Zambryskiibacteriota</taxon>
    </lineage>
</organism>
<name>A0A1G2UGC2_9BACT</name>
<evidence type="ECO:0000313" key="3">
    <source>
        <dbReference type="Proteomes" id="UP000177096"/>
    </source>
</evidence>
<dbReference type="AlphaFoldDB" id="A0A1G2UGC2"/>
<dbReference type="EMBL" id="MHWM01000025">
    <property type="protein sequence ID" value="OHB08466.1"/>
    <property type="molecule type" value="Genomic_DNA"/>
</dbReference>
<keyword evidence="1" id="KW-0812">Transmembrane</keyword>
<comment type="caution">
    <text evidence="2">The sequence shown here is derived from an EMBL/GenBank/DDBJ whole genome shotgun (WGS) entry which is preliminary data.</text>
</comment>
<reference evidence="2 3" key="1">
    <citation type="journal article" date="2016" name="Nat. Commun.">
        <title>Thousands of microbial genomes shed light on interconnected biogeochemical processes in an aquifer system.</title>
        <authorList>
            <person name="Anantharaman K."/>
            <person name="Brown C.T."/>
            <person name="Hug L.A."/>
            <person name="Sharon I."/>
            <person name="Castelle C.J."/>
            <person name="Probst A.J."/>
            <person name="Thomas B.C."/>
            <person name="Singh A."/>
            <person name="Wilkins M.J."/>
            <person name="Karaoz U."/>
            <person name="Brodie E.L."/>
            <person name="Williams K.H."/>
            <person name="Hubbard S.S."/>
            <person name="Banfield J.F."/>
        </authorList>
    </citation>
    <scope>NUCLEOTIDE SEQUENCE [LARGE SCALE GENOMIC DNA]</scope>
</reference>
<sequence length="97" mass="10713">MKTLIENKGILVIIAIFIVVMFLYNTFFSTENVLIQEGLSSSGVGANLLEMSEKLQRVTLDQSIFSSNGYLLLNDFSTSIIPQVIGRPNPFGIIGRD</sequence>
<evidence type="ECO:0000256" key="1">
    <source>
        <dbReference type="SAM" id="Phobius"/>
    </source>
</evidence>
<protein>
    <submittedName>
        <fullName evidence="2">Uncharacterized protein</fullName>
    </submittedName>
</protein>
<accession>A0A1G2UGC2</accession>
<feature type="transmembrane region" description="Helical" evidence="1">
    <location>
        <begin position="9"/>
        <end position="27"/>
    </location>
</feature>
<proteinExistence type="predicted"/>